<dbReference type="CDD" id="cd00190">
    <property type="entry name" value="Tryp_SPc"/>
    <property type="match status" value="1"/>
</dbReference>
<dbReference type="PROSITE" id="PS00134">
    <property type="entry name" value="TRYPSIN_HIS"/>
    <property type="match status" value="1"/>
</dbReference>
<accession>A0A561V3G0</accession>
<dbReference type="PANTHER" id="PTHR24276">
    <property type="entry name" value="POLYSERASE-RELATED"/>
    <property type="match status" value="1"/>
</dbReference>
<dbReference type="AlphaFoldDB" id="A0A561V3G0"/>
<reference evidence="6 7" key="1">
    <citation type="submission" date="2019-06" db="EMBL/GenBank/DDBJ databases">
        <title>Sequencing the genomes of 1000 actinobacteria strains.</title>
        <authorList>
            <person name="Klenk H.-P."/>
        </authorList>
    </citation>
    <scope>NUCLEOTIDE SEQUENCE [LARGE SCALE GENOMIC DNA]</scope>
    <source>
        <strain evidence="6 7">DSM 42059</strain>
    </source>
</reference>
<dbReference type="InterPro" id="IPR001254">
    <property type="entry name" value="Trypsin_dom"/>
</dbReference>
<proteinExistence type="inferred from homology"/>
<dbReference type="InterPro" id="IPR009003">
    <property type="entry name" value="Peptidase_S1_PA"/>
</dbReference>
<dbReference type="PRINTS" id="PR00722">
    <property type="entry name" value="CHYMOTRYPSIN"/>
</dbReference>
<dbReference type="InterPro" id="IPR033116">
    <property type="entry name" value="TRYPSIN_SER"/>
</dbReference>
<evidence type="ECO:0000256" key="1">
    <source>
        <dbReference type="ARBA" id="ARBA00007664"/>
    </source>
</evidence>
<dbReference type="EMBL" id="VIWW01000001">
    <property type="protein sequence ID" value="TWG06146.1"/>
    <property type="molecule type" value="Genomic_DNA"/>
</dbReference>
<dbReference type="InterPro" id="IPR018114">
    <property type="entry name" value="TRYPSIN_HIS"/>
</dbReference>
<feature type="chain" id="PRO_5022207243" evidence="4">
    <location>
        <begin position="31"/>
        <end position="276"/>
    </location>
</feature>
<evidence type="ECO:0000313" key="6">
    <source>
        <dbReference type="EMBL" id="TWG06146.1"/>
    </source>
</evidence>
<keyword evidence="4" id="KW-0732">Signal</keyword>
<keyword evidence="3" id="KW-0645">Protease</keyword>
<dbReference type="Proteomes" id="UP000318186">
    <property type="component" value="Unassembled WGS sequence"/>
</dbReference>
<evidence type="ECO:0000259" key="5">
    <source>
        <dbReference type="PROSITE" id="PS50240"/>
    </source>
</evidence>
<evidence type="ECO:0000313" key="7">
    <source>
        <dbReference type="Proteomes" id="UP000318186"/>
    </source>
</evidence>
<comment type="similarity">
    <text evidence="1">Belongs to the peptidase S1 family.</text>
</comment>
<comment type="caution">
    <text evidence="6">The sequence shown here is derived from an EMBL/GenBank/DDBJ whole genome shotgun (WGS) entry which is preliminary data.</text>
</comment>
<dbReference type="PANTHER" id="PTHR24276:SF98">
    <property type="entry name" value="FI18310P1-RELATED"/>
    <property type="match status" value="1"/>
</dbReference>
<organism evidence="6 7">
    <name type="scientific">Streptomyces brevispora</name>
    <dbReference type="NCBI Taxonomy" id="887462"/>
    <lineage>
        <taxon>Bacteria</taxon>
        <taxon>Bacillati</taxon>
        <taxon>Actinomycetota</taxon>
        <taxon>Actinomycetes</taxon>
        <taxon>Kitasatosporales</taxon>
        <taxon>Streptomycetaceae</taxon>
        <taxon>Streptomyces</taxon>
    </lineage>
</organism>
<sequence>MSRTVVRVMTGALALTAAAAVMPLASPASAVADSIVIGGQPAHVNDSPWVVALSSRDRFGSTRAGQFCGAVAVGPKRVLTAAHCLSEEALGADVSQIRDLRVISGRDELNGSGGKEIAVSGTWVNPGFDVTTNSGDVAVLTLAEALPTQSVIPMAEAGDAGYRSGTAAVVYGWGDTTGNGDYVSSLRSAKVSVLPNSACERAYPGGRNGTYEASAMLCAGELQGGYDACQGDSGGPLVAHGRLIGLVSWGSGCGRAGSPGVYTRISAAIGWMAVAG</sequence>
<feature type="signal peptide" evidence="4">
    <location>
        <begin position="1"/>
        <end position="30"/>
    </location>
</feature>
<dbReference type="GO" id="GO:0006508">
    <property type="term" value="P:proteolysis"/>
    <property type="evidence" value="ECO:0007669"/>
    <property type="project" value="UniProtKB-KW"/>
</dbReference>
<dbReference type="InterPro" id="IPR050430">
    <property type="entry name" value="Peptidase_S1"/>
</dbReference>
<dbReference type="SUPFAM" id="SSF50494">
    <property type="entry name" value="Trypsin-like serine proteases"/>
    <property type="match status" value="1"/>
</dbReference>
<keyword evidence="2" id="KW-1015">Disulfide bond</keyword>
<feature type="domain" description="Peptidase S1" evidence="5">
    <location>
        <begin position="36"/>
        <end position="276"/>
    </location>
</feature>
<evidence type="ECO:0000256" key="4">
    <source>
        <dbReference type="SAM" id="SignalP"/>
    </source>
</evidence>
<dbReference type="Pfam" id="PF00089">
    <property type="entry name" value="Trypsin"/>
    <property type="match status" value="1"/>
</dbReference>
<evidence type="ECO:0000256" key="3">
    <source>
        <dbReference type="RuleBase" id="RU363034"/>
    </source>
</evidence>
<keyword evidence="3" id="KW-0378">Hydrolase</keyword>
<keyword evidence="3" id="KW-0720">Serine protease</keyword>
<name>A0A561V3G0_9ACTN</name>
<dbReference type="RefSeq" id="WP_145765984.1">
    <property type="nucleotide sequence ID" value="NZ_JBHJUX010000012.1"/>
</dbReference>
<dbReference type="Gene3D" id="2.40.10.10">
    <property type="entry name" value="Trypsin-like serine proteases"/>
    <property type="match status" value="1"/>
</dbReference>
<gene>
    <name evidence="6" type="ORF">FHX80_114640</name>
</gene>
<dbReference type="PROSITE" id="PS50240">
    <property type="entry name" value="TRYPSIN_DOM"/>
    <property type="match status" value="1"/>
</dbReference>
<protein>
    <submittedName>
        <fullName evidence="6">Trypsin</fullName>
    </submittedName>
</protein>
<evidence type="ECO:0000256" key="2">
    <source>
        <dbReference type="ARBA" id="ARBA00023157"/>
    </source>
</evidence>
<dbReference type="GO" id="GO:0004252">
    <property type="term" value="F:serine-type endopeptidase activity"/>
    <property type="evidence" value="ECO:0007669"/>
    <property type="project" value="InterPro"/>
</dbReference>
<dbReference type="FunFam" id="2.40.10.10:FF:000002">
    <property type="entry name" value="Transmembrane protease serine"/>
    <property type="match status" value="1"/>
</dbReference>
<dbReference type="PROSITE" id="PS00135">
    <property type="entry name" value="TRYPSIN_SER"/>
    <property type="match status" value="1"/>
</dbReference>
<dbReference type="OrthoDB" id="1496095at2"/>
<dbReference type="SMART" id="SM00020">
    <property type="entry name" value="Tryp_SPc"/>
    <property type="match status" value="1"/>
</dbReference>
<dbReference type="InterPro" id="IPR001314">
    <property type="entry name" value="Peptidase_S1A"/>
</dbReference>
<dbReference type="InterPro" id="IPR043504">
    <property type="entry name" value="Peptidase_S1_PA_chymotrypsin"/>
</dbReference>